<dbReference type="PANTHER" id="PTHR11014:SF63">
    <property type="entry name" value="METALLOPEPTIDASE, PUTATIVE (AFU_ORTHOLOGUE AFUA_6G09600)-RELATED"/>
    <property type="match status" value="1"/>
</dbReference>
<dbReference type="InterPro" id="IPR017439">
    <property type="entry name" value="Amidohydrolase"/>
</dbReference>
<comment type="caution">
    <text evidence="2">The sequence shown here is derived from an EMBL/GenBank/DDBJ whole genome shotgun (WGS) entry which is preliminary data.</text>
</comment>
<dbReference type="InterPro" id="IPR002933">
    <property type="entry name" value="Peptidase_M20"/>
</dbReference>
<organism evidence="2 3">
    <name type="scientific">Aphanothece cf. minutissima CCALA 015</name>
    <dbReference type="NCBI Taxonomy" id="2107695"/>
    <lineage>
        <taxon>Bacteria</taxon>
        <taxon>Bacillati</taxon>
        <taxon>Cyanobacteriota</taxon>
        <taxon>Cyanophyceae</taxon>
        <taxon>Oscillatoriophycideae</taxon>
        <taxon>Chroococcales</taxon>
        <taxon>Aphanothecaceae</taxon>
        <taxon>Aphanothece</taxon>
    </lineage>
</organism>
<dbReference type="SUPFAM" id="SSF55031">
    <property type="entry name" value="Bacterial exopeptidase dimerisation domain"/>
    <property type="match status" value="1"/>
</dbReference>
<keyword evidence="3" id="KW-1185">Reference proteome</keyword>
<dbReference type="Pfam" id="PF01546">
    <property type="entry name" value="Peptidase_M20"/>
    <property type="match status" value="1"/>
</dbReference>
<evidence type="ECO:0000313" key="3">
    <source>
        <dbReference type="Proteomes" id="UP000238218"/>
    </source>
</evidence>
<dbReference type="InterPro" id="IPR011650">
    <property type="entry name" value="Peptidase_M20_dimer"/>
</dbReference>
<dbReference type="NCBIfam" id="TIGR01891">
    <property type="entry name" value="amidohydrolases"/>
    <property type="match status" value="1"/>
</dbReference>
<dbReference type="GO" id="GO:0016787">
    <property type="term" value="F:hydrolase activity"/>
    <property type="evidence" value="ECO:0007669"/>
    <property type="project" value="UniProtKB-KW"/>
</dbReference>
<dbReference type="InterPro" id="IPR036264">
    <property type="entry name" value="Bact_exopeptidase_dim_dom"/>
</dbReference>
<name>A0ABX5F5L2_9CHRO</name>
<sequence length="413" mass="44024">MTPLSVSPIAARGGPAEGGDGAWDALGLEDTLRSLLPELIQIRRHIHRHPELSGHEQQTAALVAGELRRWGWEVREGVGRTGVVAELGPVGAPLVALRADMDALPIEERTELPYASSRQGLMHACGHDIHTTVGLGVARLLAGMADRLTARVRLLFQPAEETAEGAAWMRADGAMEGVQALFGVHVFPSLEVGTVGVRSGSLTAAAGELEVEVLGEGGHGARPHQSTDAIWIAARVVSGLQEAISRRLDPLHPVVVSFGLIEGGKAFNVIADHVRLLGTVRCLDLEVHAQLPGWIEDTVHALCKGHGGEARVHYRCISPPVHNDPELTQLVADAAVALLGRTRVQWLEQPSLGAEDFAQLLEGTRGTMFRLGVAGPGGCTPLHSNSFDPDEGCLEVGIKVLTLSLLRWMEQPV</sequence>
<evidence type="ECO:0000259" key="1">
    <source>
        <dbReference type="Pfam" id="PF07687"/>
    </source>
</evidence>
<evidence type="ECO:0000313" key="2">
    <source>
        <dbReference type="EMBL" id="PSB35962.1"/>
    </source>
</evidence>
<accession>A0ABX5F5L2</accession>
<proteinExistence type="predicted"/>
<dbReference type="EMBL" id="PVWP01000013">
    <property type="protein sequence ID" value="PSB35962.1"/>
    <property type="molecule type" value="Genomic_DNA"/>
</dbReference>
<feature type="domain" description="Peptidase M20 dimerisation" evidence="1">
    <location>
        <begin position="208"/>
        <end position="299"/>
    </location>
</feature>
<reference evidence="2 3" key="2">
    <citation type="submission" date="2018-03" db="EMBL/GenBank/DDBJ databases">
        <title>The ancient ancestry and fast evolution of plastids.</title>
        <authorList>
            <person name="Moore K.R."/>
            <person name="Magnabosco C."/>
            <person name="Momper L."/>
            <person name="Gold D.A."/>
            <person name="Bosak T."/>
            <person name="Fournier G.P."/>
        </authorList>
    </citation>
    <scope>NUCLEOTIDE SEQUENCE [LARGE SCALE GENOMIC DNA]</scope>
    <source>
        <strain evidence="2 3">CCALA 015</strain>
    </source>
</reference>
<dbReference type="PIRSF" id="PIRSF005962">
    <property type="entry name" value="Pept_M20D_amidohydro"/>
    <property type="match status" value="1"/>
</dbReference>
<dbReference type="PANTHER" id="PTHR11014">
    <property type="entry name" value="PEPTIDASE M20 FAMILY MEMBER"/>
    <property type="match status" value="1"/>
</dbReference>
<dbReference type="Pfam" id="PF07687">
    <property type="entry name" value="M20_dimer"/>
    <property type="match status" value="1"/>
</dbReference>
<dbReference type="Gene3D" id="3.30.70.360">
    <property type="match status" value="1"/>
</dbReference>
<keyword evidence="2" id="KW-0378">Hydrolase</keyword>
<gene>
    <name evidence="2" type="ORF">C7B81_15320</name>
</gene>
<dbReference type="RefSeq" id="WP_106222910.1">
    <property type="nucleotide sequence ID" value="NZ_PVWP01000013.1"/>
</dbReference>
<reference evidence="2 3" key="1">
    <citation type="submission" date="2018-02" db="EMBL/GenBank/DDBJ databases">
        <authorList>
            <person name="Moore K."/>
            <person name="Momper L."/>
        </authorList>
    </citation>
    <scope>NUCLEOTIDE SEQUENCE [LARGE SCALE GENOMIC DNA]</scope>
    <source>
        <strain evidence="2 3">CCALA 015</strain>
    </source>
</reference>
<protein>
    <submittedName>
        <fullName evidence="2">Hydrolase</fullName>
    </submittedName>
</protein>
<dbReference type="Proteomes" id="UP000238218">
    <property type="component" value="Unassembled WGS sequence"/>
</dbReference>
<dbReference type="Gene3D" id="3.40.630.10">
    <property type="entry name" value="Zn peptidases"/>
    <property type="match status" value="1"/>
</dbReference>
<dbReference type="SUPFAM" id="SSF53187">
    <property type="entry name" value="Zn-dependent exopeptidases"/>
    <property type="match status" value="1"/>
</dbReference>